<keyword evidence="4" id="KW-1185">Reference proteome</keyword>
<dbReference type="Gene3D" id="1.20.58.120">
    <property type="entry name" value="BAG domain"/>
    <property type="match status" value="1"/>
</dbReference>
<dbReference type="EMBL" id="JADCNL010000012">
    <property type="protein sequence ID" value="KAG0457647.1"/>
    <property type="molecule type" value="Genomic_DNA"/>
</dbReference>
<dbReference type="OrthoDB" id="1706066at2759"/>
<dbReference type="AlphaFoldDB" id="A0A835PX86"/>
<protein>
    <recommendedName>
        <fullName evidence="2">BAG domain-containing protein</fullName>
    </recommendedName>
</protein>
<keyword evidence="1" id="KW-0143">Chaperone</keyword>
<feature type="domain" description="BAG" evidence="2">
    <location>
        <begin position="110"/>
        <end position="158"/>
    </location>
</feature>
<evidence type="ECO:0000313" key="3">
    <source>
        <dbReference type="EMBL" id="KAG0457647.1"/>
    </source>
</evidence>
<dbReference type="GO" id="GO:0006457">
    <property type="term" value="P:protein folding"/>
    <property type="evidence" value="ECO:0007669"/>
    <property type="project" value="TreeGrafter"/>
</dbReference>
<proteinExistence type="predicted"/>
<comment type="caution">
    <text evidence="3">The sequence shown here is derived from an EMBL/GenBank/DDBJ whole genome shotgun (WGS) entry which is preliminary data.</text>
</comment>
<dbReference type="Pfam" id="PF02179">
    <property type="entry name" value="BAG"/>
    <property type="match status" value="1"/>
</dbReference>
<dbReference type="GO" id="GO:0009506">
    <property type="term" value="C:plasmodesma"/>
    <property type="evidence" value="ECO:0007669"/>
    <property type="project" value="TreeGrafter"/>
</dbReference>
<dbReference type="SUPFAM" id="SSF63491">
    <property type="entry name" value="BAG domain"/>
    <property type="match status" value="1"/>
</dbReference>
<dbReference type="PANTHER" id="PTHR33322:SF8">
    <property type="entry name" value="BAG FAMILY MOLECULAR CHAPERONE REGULATOR 5, MITOCHONDRIAL"/>
    <property type="match status" value="1"/>
</dbReference>
<organism evidence="3 4">
    <name type="scientific">Vanilla planifolia</name>
    <name type="common">Vanilla</name>
    <dbReference type="NCBI Taxonomy" id="51239"/>
    <lineage>
        <taxon>Eukaryota</taxon>
        <taxon>Viridiplantae</taxon>
        <taxon>Streptophyta</taxon>
        <taxon>Embryophyta</taxon>
        <taxon>Tracheophyta</taxon>
        <taxon>Spermatophyta</taxon>
        <taxon>Magnoliopsida</taxon>
        <taxon>Liliopsida</taxon>
        <taxon>Asparagales</taxon>
        <taxon>Orchidaceae</taxon>
        <taxon>Vanilloideae</taxon>
        <taxon>Vanilleae</taxon>
        <taxon>Vanilla</taxon>
    </lineage>
</organism>
<dbReference type="InterPro" id="IPR003103">
    <property type="entry name" value="BAG_domain"/>
</dbReference>
<dbReference type="SMART" id="SM00264">
    <property type="entry name" value="BAG"/>
    <property type="match status" value="1"/>
</dbReference>
<reference evidence="3 4" key="1">
    <citation type="journal article" date="2020" name="Nat. Food">
        <title>A phased Vanilla planifolia genome enables genetic improvement of flavour and production.</title>
        <authorList>
            <person name="Hasing T."/>
            <person name="Tang H."/>
            <person name="Brym M."/>
            <person name="Khazi F."/>
            <person name="Huang T."/>
            <person name="Chambers A.H."/>
        </authorList>
    </citation>
    <scope>NUCLEOTIDE SEQUENCE [LARGE SCALE GENOMIC DNA]</scope>
    <source>
        <tissue evidence="3">Leaf</tissue>
    </source>
</reference>
<evidence type="ECO:0000256" key="1">
    <source>
        <dbReference type="ARBA" id="ARBA00023186"/>
    </source>
</evidence>
<dbReference type="PANTHER" id="PTHR33322">
    <property type="entry name" value="BAG DOMAIN CONTAINING PROTEIN, EXPRESSED"/>
    <property type="match status" value="1"/>
</dbReference>
<accession>A0A835PX86</accession>
<name>A0A835PX86_VANPL</name>
<dbReference type="InterPro" id="IPR040400">
    <property type="entry name" value="BAG5/6/7/8"/>
</dbReference>
<dbReference type="GO" id="GO:0051087">
    <property type="term" value="F:protein-folding chaperone binding"/>
    <property type="evidence" value="ECO:0007669"/>
    <property type="project" value="InterPro"/>
</dbReference>
<dbReference type="PROSITE" id="PS51035">
    <property type="entry name" value="BAG"/>
    <property type="match status" value="1"/>
</dbReference>
<evidence type="ECO:0000259" key="2">
    <source>
        <dbReference type="PROSITE" id="PS51035"/>
    </source>
</evidence>
<gene>
    <name evidence="3" type="ORF">HPP92_022804</name>
</gene>
<dbReference type="InterPro" id="IPR036533">
    <property type="entry name" value="BAG_dom_sf"/>
</dbReference>
<dbReference type="PROSITE" id="PS50096">
    <property type="entry name" value="IQ"/>
    <property type="match status" value="1"/>
</dbReference>
<dbReference type="Proteomes" id="UP000636800">
    <property type="component" value="Chromosome 12"/>
</dbReference>
<sequence length="326" mass="36003">MNSVFIEYTSSYFCFSENDETTPSLHSRSVPITVDSPSHADGNSIGPIPIPVRLPSSIYSAAAVKIQSCYRGRLTRVLVSRIRAAASEADRLEHLIRQRDIVDAVRRDPRERLMLDEQLMAALLRLDGVPGFYPSVRDLRRIVSRRIVGLQELLDAIATTPALDSPDGIPVSLEGIPASLEEILGSIWDQEGERDDVECQPDMTGIEENVSIFGDWAASNPSPRTFRSSFFNGDVVSRAFPGLVENGNQVSMNTEFEKQTQVERKTGSEPVVFNVQKSSAKVALGERMAARVGFSPLQDAETTTNALTQEALFASMWSELCKICNY</sequence>
<evidence type="ECO:0000313" key="4">
    <source>
        <dbReference type="Proteomes" id="UP000636800"/>
    </source>
</evidence>